<reference evidence="1 2" key="1">
    <citation type="journal article" date="2015" name="Int. J. Syst. Evol. Microbiol.">
        <title>Amycolatopsis rhabdoformis sp. nov., an actinomycete isolated from a tropical forest soil.</title>
        <authorList>
            <person name="Souza W.R."/>
            <person name="Silva R.E."/>
            <person name="Goodfellow M."/>
            <person name="Busarakam K."/>
            <person name="Figueiro F.S."/>
            <person name="Ferreira D."/>
            <person name="Rodrigues-Filho E."/>
            <person name="Moraes L.A.B."/>
            <person name="Zucchi T.D."/>
        </authorList>
    </citation>
    <scope>NUCLEOTIDE SEQUENCE [LARGE SCALE GENOMIC DNA]</scope>
    <source>
        <strain evidence="1 2">NCIMB 14900</strain>
    </source>
</reference>
<dbReference type="Pfam" id="PF12079">
    <property type="entry name" value="DUF3558"/>
    <property type="match status" value="1"/>
</dbReference>
<dbReference type="Proteomes" id="UP001330812">
    <property type="component" value="Chromosome"/>
</dbReference>
<protein>
    <submittedName>
        <fullName evidence="1">DUF3558 domain-containing protein</fullName>
    </submittedName>
</protein>
<gene>
    <name evidence="1" type="ORF">VSH64_36180</name>
</gene>
<keyword evidence="2" id="KW-1185">Reference proteome</keyword>
<dbReference type="EMBL" id="CP142149">
    <property type="protein sequence ID" value="WSE35322.1"/>
    <property type="molecule type" value="Genomic_DNA"/>
</dbReference>
<evidence type="ECO:0000313" key="2">
    <source>
        <dbReference type="Proteomes" id="UP001330812"/>
    </source>
</evidence>
<name>A0ABZ1ILM2_9PSEU</name>
<accession>A0ABZ1ILM2</accession>
<sequence length="212" mass="21672">MPATEIHTRKDPWIRVRSSAFVVIVAATFASCVACTGSTAGSPSPAPSASSAPSQYLAPKVTQPITDTSTVEADPCSAVAVTVVERAGGTVKTTAVDDSDLGKDCAWTFDGTGNVSGGVVRGNSDGLNGLYIQHARGALTTFQPQPPIQGYPAVVYDNGGEGSGACNLAVGIRDDLTYTVITQLRSGNPALENPCSMATTIANAAISHLKES</sequence>
<organism evidence="1 2">
    <name type="scientific">Amycolatopsis rhabdoformis</name>
    <dbReference type="NCBI Taxonomy" id="1448059"/>
    <lineage>
        <taxon>Bacteria</taxon>
        <taxon>Bacillati</taxon>
        <taxon>Actinomycetota</taxon>
        <taxon>Actinomycetes</taxon>
        <taxon>Pseudonocardiales</taxon>
        <taxon>Pseudonocardiaceae</taxon>
        <taxon>Amycolatopsis</taxon>
    </lineage>
</organism>
<evidence type="ECO:0000313" key="1">
    <source>
        <dbReference type="EMBL" id="WSE35322.1"/>
    </source>
</evidence>
<proteinExistence type="predicted"/>
<dbReference type="InterPro" id="IPR024520">
    <property type="entry name" value="DUF3558"/>
</dbReference>